<reference evidence="14 15" key="1">
    <citation type="submission" date="2018-12" db="EMBL/GenBank/DDBJ databases">
        <authorList>
            <consortium name="Pathogen Informatics"/>
        </authorList>
    </citation>
    <scope>NUCLEOTIDE SEQUENCE [LARGE SCALE GENOMIC DNA]</scope>
    <source>
        <strain evidence="14 15">NCTC13652</strain>
    </source>
</reference>
<dbReference type="EMBL" id="LR134473">
    <property type="protein sequence ID" value="VEI02722.1"/>
    <property type="molecule type" value="Genomic_DNA"/>
</dbReference>
<comment type="similarity">
    <text evidence="2">Belongs to the SUA5 family.</text>
</comment>
<gene>
    <name evidence="14" type="primary">rimN</name>
    <name evidence="14" type="ORF">NCTC13652_00903</name>
</gene>
<dbReference type="Pfam" id="PF01300">
    <property type="entry name" value="Sua5_yciO_yrdC"/>
    <property type="match status" value="1"/>
</dbReference>
<evidence type="ECO:0000256" key="3">
    <source>
        <dbReference type="ARBA" id="ARBA00012584"/>
    </source>
</evidence>
<evidence type="ECO:0000256" key="2">
    <source>
        <dbReference type="ARBA" id="ARBA00007663"/>
    </source>
</evidence>
<evidence type="ECO:0000256" key="6">
    <source>
        <dbReference type="ARBA" id="ARBA00022694"/>
    </source>
</evidence>
<evidence type="ECO:0000256" key="11">
    <source>
        <dbReference type="ARBA" id="ARBA00048366"/>
    </source>
</evidence>
<dbReference type="InterPro" id="IPR006070">
    <property type="entry name" value="Sua5-like_dom"/>
</dbReference>
<evidence type="ECO:0000256" key="12">
    <source>
        <dbReference type="SAM" id="MobiDB-lite"/>
    </source>
</evidence>
<organism evidence="14 15">
    <name type="scientific">Acidipropionibacterium jensenii</name>
    <dbReference type="NCBI Taxonomy" id="1749"/>
    <lineage>
        <taxon>Bacteria</taxon>
        <taxon>Bacillati</taxon>
        <taxon>Actinomycetota</taxon>
        <taxon>Actinomycetes</taxon>
        <taxon>Propionibacteriales</taxon>
        <taxon>Propionibacteriaceae</taxon>
        <taxon>Acidipropionibacterium</taxon>
    </lineage>
</organism>
<comment type="catalytic activity">
    <reaction evidence="11">
        <text>L-threonine + hydrogencarbonate + ATP = L-threonylcarbamoyladenylate + diphosphate + H2O</text>
        <dbReference type="Rhea" id="RHEA:36407"/>
        <dbReference type="ChEBI" id="CHEBI:15377"/>
        <dbReference type="ChEBI" id="CHEBI:17544"/>
        <dbReference type="ChEBI" id="CHEBI:30616"/>
        <dbReference type="ChEBI" id="CHEBI:33019"/>
        <dbReference type="ChEBI" id="CHEBI:57926"/>
        <dbReference type="ChEBI" id="CHEBI:73682"/>
        <dbReference type="EC" id="2.7.7.87"/>
    </reaction>
</comment>
<keyword evidence="9" id="KW-0067">ATP-binding</keyword>
<evidence type="ECO:0000256" key="5">
    <source>
        <dbReference type="ARBA" id="ARBA00022679"/>
    </source>
</evidence>
<dbReference type="STRING" id="1122997.GCA_000425285_01745"/>
<keyword evidence="7" id="KW-0548">Nucleotidyltransferase</keyword>
<keyword evidence="5" id="KW-0808">Transferase</keyword>
<dbReference type="AlphaFoldDB" id="A0A3S4UQC2"/>
<keyword evidence="8" id="KW-0547">Nucleotide-binding</keyword>
<evidence type="ECO:0000256" key="4">
    <source>
        <dbReference type="ARBA" id="ARBA00022490"/>
    </source>
</evidence>
<feature type="region of interest" description="Disordered" evidence="12">
    <location>
        <begin position="236"/>
        <end position="277"/>
    </location>
</feature>
<evidence type="ECO:0000256" key="8">
    <source>
        <dbReference type="ARBA" id="ARBA00022741"/>
    </source>
</evidence>
<evidence type="ECO:0000256" key="7">
    <source>
        <dbReference type="ARBA" id="ARBA00022695"/>
    </source>
</evidence>
<evidence type="ECO:0000256" key="10">
    <source>
        <dbReference type="ARBA" id="ARBA00029774"/>
    </source>
</evidence>
<dbReference type="RefSeq" id="WP_414973636.1">
    <property type="nucleotide sequence ID" value="NZ_JAKDOF010000134.1"/>
</dbReference>
<dbReference type="GO" id="GO:0005524">
    <property type="term" value="F:ATP binding"/>
    <property type="evidence" value="ECO:0007669"/>
    <property type="project" value="UniProtKB-KW"/>
</dbReference>
<dbReference type="PANTHER" id="PTHR17490">
    <property type="entry name" value="SUA5"/>
    <property type="match status" value="1"/>
</dbReference>
<dbReference type="GO" id="GO:0003725">
    <property type="term" value="F:double-stranded RNA binding"/>
    <property type="evidence" value="ECO:0007669"/>
    <property type="project" value="InterPro"/>
</dbReference>
<dbReference type="Gene3D" id="3.90.870.10">
    <property type="entry name" value="DHBP synthase"/>
    <property type="match status" value="1"/>
</dbReference>
<evidence type="ECO:0000259" key="13">
    <source>
        <dbReference type="PROSITE" id="PS51163"/>
    </source>
</evidence>
<dbReference type="PROSITE" id="PS51163">
    <property type="entry name" value="YRDC"/>
    <property type="match status" value="1"/>
</dbReference>
<feature type="domain" description="YrdC-like" evidence="13">
    <location>
        <begin position="39"/>
        <end position="225"/>
    </location>
</feature>
<dbReference type="InterPro" id="IPR050156">
    <property type="entry name" value="TC-AMP_synthase_SUA5"/>
</dbReference>
<evidence type="ECO:0000256" key="1">
    <source>
        <dbReference type="ARBA" id="ARBA00004496"/>
    </source>
</evidence>
<dbReference type="PANTHER" id="PTHR17490:SF16">
    <property type="entry name" value="THREONYLCARBAMOYL-AMP SYNTHASE"/>
    <property type="match status" value="1"/>
</dbReference>
<accession>A0A3S4UQC2</accession>
<evidence type="ECO:0000313" key="14">
    <source>
        <dbReference type="EMBL" id="VEI02722.1"/>
    </source>
</evidence>
<feature type="compositionally biased region" description="Polar residues" evidence="12">
    <location>
        <begin position="268"/>
        <end position="277"/>
    </location>
</feature>
<comment type="subcellular location">
    <subcellularLocation>
        <location evidence="1">Cytoplasm</location>
    </subcellularLocation>
</comment>
<dbReference type="GO" id="GO:0000049">
    <property type="term" value="F:tRNA binding"/>
    <property type="evidence" value="ECO:0007669"/>
    <property type="project" value="TreeGrafter"/>
</dbReference>
<name>A0A3S4UQC2_9ACTN</name>
<dbReference type="EC" id="2.7.7.87" evidence="3"/>
<dbReference type="InterPro" id="IPR017945">
    <property type="entry name" value="DHBP_synth_RibB-like_a/b_dom"/>
</dbReference>
<evidence type="ECO:0000313" key="15">
    <source>
        <dbReference type="Proteomes" id="UP000277858"/>
    </source>
</evidence>
<feature type="region of interest" description="Disordered" evidence="12">
    <location>
        <begin position="1"/>
        <end position="27"/>
    </location>
</feature>
<dbReference type="GO" id="GO:0005737">
    <property type="term" value="C:cytoplasm"/>
    <property type="evidence" value="ECO:0007669"/>
    <property type="project" value="UniProtKB-SubCell"/>
</dbReference>
<proteinExistence type="inferred from homology"/>
<sequence length="277" mass="28753">MDASEHIDSDPTGSESPQQDLEPGLTPEIVDITDPQQRPEALRRAAALLKEGECVVLPTDTVYGIGADALDPIAVQRLLMAKGRGRDMPPPVLIGDAAVLPALCDRVPDAAKALADAHWPGGLTLIFHAQQDLTMDLGETNGTIAVRVPDQDATRQLLRITGPLAVSSANKSGSPAALTAQNAADQLGISVALYLDGGPSRIGEASTIIDFASGDEGKVLRQGALSIEDIHLIAPDVVPLAQPETPDPAPETDPEPADGPSQDADPVTTDQPTGSTE</sequence>
<dbReference type="GO" id="GO:0006450">
    <property type="term" value="P:regulation of translational fidelity"/>
    <property type="evidence" value="ECO:0007669"/>
    <property type="project" value="TreeGrafter"/>
</dbReference>
<keyword evidence="4" id="KW-0963">Cytoplasm</keyword>
<keyword evidence="15" id="KW-1185">Reference proteome</keyword>
<dbReference type="Proteomes" id="UP000277858">
    <property type="component" value="Chromosome"/>
</dbReference>
<dbReference type="GO" id="GO:0061710">
    <property type="term" value="F:L-threonylcarbamoyladenylate synthase"/>
    <property type="evidence" value="ECO:0007669"/>
    <property type="project" value="UniProtKB-EC"/>
</dbReference>
<keyword evidence="6" id="KW-0819">tRNA processing</keyword>
<dbReference type="NCBIfam" id="TIGR00057">
    <property type="entry name" value="L-threonylcarbamoyladenylate synthase"/>
    <property type="match status" value="1"/>
</dbReference>
<protein>
    <recommendedName>
        <fullName evidence="10">L-threonylcarbamoyladenylate synthase</fullName>
        <ecNumber evidence="3">2.7.7.87</ecNumber>
    </recommendedName>
    <alternativeName>
        <fullName evidence="10">L-threonylcarbamoyladenylate synthase</fullName>
    </alternativeName>
</protein>
<dbReference type="SUPFAM" id="SSF55821">
    <property type="entry name" value="YrdC/RibB"/>
    <property type="match status" value="1"/>
</dbReference>
<evidence type="ECO:0000256" key="9">
    <source>
        <dbReference type="ARBA" id="ARBA00022840"/>
    </source>
</evidence>
<dbReference type="GO" id="GO:0008033">
    <property type="term" value="P:tRNA processing"/>
    <property type="evidence" value="ECO:0007669"/>
    <property type="project" value="UniProtKB-KW"/>
</dbReference>